<reference evidence="5 6" key="1">
    <citation type="journal article" date="2016" name="Biochim. Biophys. Acta">
        <title>Photochemical characterization of actinorhodopsin and its functional existence in the natural host.</title>
        <authorList>
            <person name="Nakamura S."/>
            <person name="Kikukawa T."/>
            <person name="Tamogami J."/>
            <person name="Kamiya M."/>
            <person name="Aizawa T."/>
            <person name="Hahn M.W."/>
            <person name="Ihara K."/>
            <person name="Kamo N."/>
            <person name="Demura M."/>
        </authorList>
    </citation>
    <scope>NUCLEOTIDE SEQUENCE [LARGE SCALE GENOMIC DNA]</scope>
    <source>
        <strain evidence="5 6">MWH-Dar1</strain>
    </source>
</reference>
<evidence type="ECO:0000259" key="4">
    <source>
        <dbReference type="Pfam" id="PF02230"/>
    </source>
</evidence>
<dbReference type="Proteomes" id="UP000243784">
    <property type="component" value="Chromosome"/>
</dbReference>
<dbReference type="PANTHER" id="PTHR43037">
    <property type="entry name" value="UNNAMED PRODUCT-RELATED"/>
    <property type="match status" value="1"/>
</dbReference>
<keyword evidence="1" id="KW-0732">Signal</keyword>
<organism evidence="5 6">
    <name type="scientific">Candidatus Rhodoluna planktonica</name>
    <dbReference type="NCBI Taxonomy" id="535712"/>
    <lineage>
        <taxon>Bacteria</taxon>
        <taxon>Bacillati</taxon>
        <taxon>Actinomycetota</taxon>
        <taxon>Actinomycetes</taxon>
        <taxon>Micrococcales</taxon>
        <taxon>Microbacteriaceae</taxon>
        <taxon>Luna cluster</taxon>
        <taxon>Luna-1 subcluster</taxon>
        <taxon>Rhodoluna</taxon>
    </lineage>
</organism>
<gene>
    <name evidence="5" type="ORF">A4Z71_02845</name>
</gene>
<dbReference type="SUPFAM" id="SSF53474">
    <property type="entry name" value="alpha/beta-Hydrolases"/>
    <property type="match status" value="1"/>
</dbReference>
<keyword evidence="2" id="KW-0378">Hydrolase</keyword>
<dbReference type="PANTHER" id="PTHR43037:SF5">
    <property type="entry name" value="FERULOYL ESTERASE"/>
    <property type="match status" value="1"/>
</dbReference>
<evidence type="ECO:0000256" key="1">
    <source>
        <dbReference type="ARBA" id="ARBA00022729"/>
    </source>
</evidence>
<evidence type="ECO:0000256" key="3">
    <source>
        <dbReference type="SAM" id="MobiDB-lite"/>
    </source>
</evidence>
<evidence type="ECO:0000313" key="5">
    <source>
        <dbReference type="EMBL" id="AOY55934.1"/>
    </source>
</evidence>
<dbReference type="KEGG" id="rpla:A4Z71_02845"/>
<feature type="domain" description="Phospholipase/carboxylesterase/thioesterase" evidence="4">
    <location>
        <begin position="21"/>
        <end position="213"/>
    </location>
</feature>
<keyword evidence="6" id="KW-1185">Reference proteome</keyword>
<dbReference type="Pfam" id="PF02230">
    <property type="entry name" value="Abhydrolase_2"/>
    <property type="match status" value="1"/>
</dbReference>
<dbReference type="InterPro" id="IPR050955">
    <property type="entry name" value="Plant_Biomass_Hydrol_Est"/>
</dbReference>
<evidence type="ECO:0000313" key="6">
    <source>
        <dbReference type="Proteomes" id="UP000243784"/>
    </source>
</evidence>
<proteinExistence type="predicted"/>
<dbReference type="InterPro" id="IPR029058">
    <property type="entry name" value="AB_hydrolase_fold"/>
</dbReference>
<feature type="region of interest" description="Disordered" evidence="3">
    <location>
        <begin position="1"/>
        <end position="21"/>
    </location>
</feature>
<protein>
    <recommendedName>
        <fullName evidence="4">Phospholipase/carboxylesterase/thioesterase domain-containing protein</fullName>
    </recommendedName>
</protein>
<dbReference type="Gene3D" id="3.40.50.1820">
    <property type="entry name" value="alpha/beta hydrolase"/>
    <property type="match status" value="1"/>
</dbReference>
<evidence type="ECO:0000256" key="2">
    <source>
        <dbReference type="ARBA" id="ARBA00022801"/>
    </source>
</evidence>
<dbReference type="EMBL" id="CP015208">
    <property type="protein sequence ID" value="AOY55934.1"/>
    <property type="molecule type" value="Genomic_DNA"/>
</dbReference>
<dbReference type="AlphaFoldDB" id="A0A1D9DYP5"/>
<accession>A0A1D9DYP5</accession>
<dbReference type="STRING" id="535712.A4Z71_02845"/>
<dbReference type="InterPro" id="IPR003140">
    <property type="entry name" value="PLipase/COase/thioEstase"/>
</dbReference>
<dbReference type="GO" id="GO:0016787">
    <property type="term" value="F:hydrolase activity"/>
    <property type="evidence" value="ECO:0007669"/>
    <property type="project" value="UniProtKB-KW"/>
</dbReference>
<name>A0A1D9DYP5_9MICO</name>
<sequence length="216" mass="23575">MNQQIDPRGLSRPHVWRPSENPKQAPTLLLLHGTGADEYDLLNLGTALMPSANLLSVRGLVSEHGMNRFFVRFADGSFDEQSIIDNVEDLSAWLSAAADEYQFDRSKVYAVGFSNGANTAGAFLLLHPEQLAGVIAFGTTKSFAKSPAQPSLAGKKVWIANGAVDGYSPIEKTRQMIDELESFGAEVQYLEHSGGHTIVLDHVQEINRQLAYTSSN</sequence>